<dbReference type="Gene3D" id="3.30.420.240">
    <property type="match status" value="1"/>
</dbReference>
<comment type="caution">
    <text evidence="3">The sequence shown here is derived from an EMBL/GenBank/DDBJ whole genome shotgun (WGS) entry which is preliminary data.</text>
</comment>
<dbReference type="Pfam" id="PF17289">
    <property type="entry name" value="Terminase_6C"/>
    <property type="match status" value="1"/>
</dbReference>
<dbReference type="EMBL" id="JACDUN010000001">
    <property type="protein sequence ID" value="MBA2858309.1"/>
    <property type="molecule type" value="Genomic_DNA"/>
</dbReference>
<proteinExistence type="predicted"/>
<dbReference type="Proteomes" id="UP000558015">
    <property type="component" value="Unassembled WGS sequence"/>
</dbReference>
<organism evidence="3 4">
    <name type="scientific">Methanococcus maripaludis</name>
    <name type="common">Methanococcus deltae</name>
    <dbReference type="NCBI Taxonomy" id="39152"/>
    <lineage>
        <taxon>Archaea</taxon>
        <taxon>Methanobacteriati</taxon>
        <taxon>Methanobacteriota</taxon>
        <taxon>Methanomada group</taxon>
        <taxon>Methanococci</taxon>
        <taxon>Methanococcales</taxon>
        <taxon>Methanococcaceae</taxon>
        <taxon>Methanococcus</taxon>
    </lineage>
</organism>
<keyword evidence="1" id="KW-1188">Viral release from host cell</keyword>
<sequence length="505" mass="56876">MSDFAVSQPNYAPQAPYGLGYLNNNPSIIHNPEIKDHLTYNFNHSLEKTACFVEFFMDRKLHQAQEEIAEAIDSEMYDVITINIGRRGGKTEVMGGVGPKFCSKYRGFSVLVVAPVYNQAKTMYKKIKRGLESNKESRQLVKPKKEGFKESPFPLITFYNGSTIEFKSAETPDNLRSEGYDLIIVDEAAFVDDEIISAVLEPMLMDSGGILVKISTPWGTGNHFYDSFIKGELQAKMLEEGEGIPEDELRYKSFKFPSWVNPYLSKRFLMGKKKDLGEDNPVWLQEYCAEFIEDDTTVFSTEQVNSCISDSLPKTVVNENLIYTSFSGEKNKDYVIGLDLAKHNDYTVFIVLDISSGPPHTLVYFERFNGIDYTDIAERHLALSERFNNAPACVDQTGIGEAYMDIAKKVGLDNLTGFKFTNESKTEIITKLSTSFRNKEVVMPKIRVLLTELKAFMRFRTKTTFKLEARSGFHDDTVCAFALAMHGVENCTSGVGSIAFIGAYS</sequence>
<reference evidence="3 4" key="1">
    <citation type="submission" date="2020-07" db="EMBL/GenBank/DDBJ databases">
        <title>Genomic Encyclopedia of Type Strains, Phase IV (KMG-V): Genome sequencing to study the core and pangenomes of soil and plant-associated prokaryotes.</title>
        <authorList>
            <person name="Whitman W."/>
        </authorList>
    </citation>
    <scope>NUCLEOTIDE SEQUENCE [LARGE SCALE GENOMIC DNA]</scope>
    <source>
        <strain evidence="3 4">C12</strain>
    </source>
</reference>
<dbReference type="InterPro" id="IPR027417">
    <property type="entry name" value="P-loop_NTPase"/>
</dbReference>
<keyword evidence="3" id="KW-0238">DNA-binding</keyword>
<evidence type="ECO:0000313" key="3">
    <source>
        <dbReference type="EMBL" id="MBA2858309.1"/>
    </source>
</evidence>
<evidence type="ECO:0000259" key="2">
    <source>
        <dbReference type="Pfam" id="PF17289"/>
    </source>
</evidence>
<feature type="domain" description="Terminase large subunit gp17-like C-terminal" evidence="2">
    <location>
        <begin position="336"/>
        <end position="485"/>
    </location>
</feature>
<dbReference type="InterPro" id="IPR035421">
    <property type="entry name" value="Terminase_6C"/>
</dbReference>
<evidence type="ECO:0000313" key="4">
    <source>
        <dbReference type="Proteomes" id="UP000558015"/>
    </source>
</evidence>
<dbReference type="GO" id="GO:0003677">
    <property type="term" value="F:DNA binding"/>
    <property type="evidence" value="ECO:0007669"/>
    <property type="project" value="UniProtKB-KW"/>
</dbReference>
<name>A0A7J9PA92_METMI</name>
<dbReference type="AlphaFoldDB" id="A0A7J9PA92"/>
<accession>A0A7J9PA92</accession>
<dbReference type="Gene3D" id="3.40.50.300">
    <property type="entry name" value="P-loop containing nucleotide triphosphate hydrolases"/>
    <property type="match status" value="1"/>
</dbReference>
<dbReference type="RefSeq" id="WP_181493302.1">
    <property type="nucleotide sequence ID" value="NZ_JACDUN010000001.1"/>
</dbReference>
<evidence type="ECO:0000256" key="1">
    <source>
        <dbReference type="ARBA" id="ARBA00022612"/>
    </source>
</evidence>
<gene>
    <name evidence="3" type="ORF">HNP93_001010</name>
</gene>
<protein>
    <submittedName>
        <fullName evidence="3">AraC-like DNA-binding protein</fullName>
    </submittedName>
</protein>
<dbReference type="Pfam" id="PF03237">
    <property type="entry name" value="Terminase_6N"/>
    <property type="match status" value="1"/>
</dbReference>